<dbReference type="PANTHER" id="PTHR46006">
    <property type="entry name" value="RHO GUANINE NUCLEOTIDE EXCHANGE FACTOR AT 64C, ISOFORM A"/>
    <property type="match status" value="1"/>
</dbReference>
<dbReference type="Pfam" id="PF00168">
    <property type="entry name" value="C2"/>
    <property type="match status" value="1"/>
</dbReference>
<dbReference type="InterPro" id="IPR001849">
    <property type="entry name" value="PH_domain"/>
</dbReference>
<dbReference type="SUPFAM" id="SSF49562">
    <property type="entry name" value="C2 domain (Calcium/lipid-binding domain, CaLB)"/>
    <property type="match status" value="1"/>
</dbReference>
<feature type="transmembrane region" description="Helical" evidence="9">
    <location>
        <begin position="1902"/>
        <end position="1922"/>
    </location>
</feature>
<dbReference type="PANTHER" id="PTHR46006:SF6">
    <property type="entry name" value="INTERSECTIN-2 ISOFORM X1"/>
    <property type="match status" value="1"/>
</dbReference>
<dbReference type="EMBL" id="UYSU01032684">
    <property type="protein sequence ID" value="VDL90288.1"/>
    <property type="molecule type" value="Genomic_DNA"/>
</dbReference>
<dbReference type="InterPro" id="IPR000219">
    <property type="entry name" value="DH_dom"/>
</dbReference>
<dbReference type="InterPro" id="IPR000008">
    <property type="entry name" value="C2_dom"/>
</dbReference>
<dbReference type="Pfam" id="PF00621">
    <property type="entry name" value="RhoGEF"/>
    <property type="match status" value="1"/>
</dbReference>
<dbReference type="PROSITE" id="PS50010">
    <property type="entry name" value="DH_2"/>
    <property type="match status" value="1"/>
</dbReference>
<reference evidence="18" key="1">
    <citation type="submission" date="2016-06" db="UniProtKB">
        <authorList>
            <consortium name="WormBaseParasite"/>
        </authorList>
    </citation>
    <scope>IDENTIFICATION</scope>
</reference>
<reference evidence="16 17" key="2">
    <citation type="submission" date="2018-11" db="EMBL/GenBank/DDBJ databases">
        <authorList>
            <consortium name="Pathogen Informatics"/>
        </authorList>
    </citation>
    <scope>NUCLEOTIDE SEQUENCE [LARGE SCALE GENOMIC DNA]</scope>
    <source>
        <strain evidence="16 17">NST_G2</strain>
    </source>
</reference>
<dbReference type="PROSITE" id="PS50031">
    <property type="entry name" value="EH"/>
    <property type="match status" value="2"/>
</dbReference>
<dbReference type="PROSITE" id="PS00018">
    <property type="entry name" value="EF_HAND_1"/>
    <property type="match status" value="1"/>
</dbReference>
<dbReference type="OrthoDB" id="2015333at2759"/>
<feature type="domain" description="EH" evidence="14">
    <location>
        <begin position="156"/>
        <end position="245"/>
    </location>
</feature>
<keyword evidence="7" id="KW-0175">Coiled coil</keyword>
<dbReference type="PROSITE" id="PS50002">
    <property type="entry name" value="SH3"/>
    <property type="match status" value="3"/>
</dbReference>
<dbReference type="InterPro" id="IPR051480">
    <property type="entry name" value="Endocytic_GEF_Adapter"/>
</dbReference>
<dbReference type="SUPFAM" id="SSF50044">
    <property type="entry name" value="SH3-domain"/>
    <property type="match status" value="4"/>
</dbReference>
<evidence type="ECO:0000313" key="17">
    <source>
        <dbReference type="Proteomes" id="UP000275846"/>
    </source>
</evidence>
<dbReference type="FunFam" id="1.10.238.10:FF:000055">
    <property type="entry name" value="Intersectin-1 isoform 1"/>
    <property type="match status" value="1"/>
</dbReference>
<dbReference type="SMART" id="SM00325">
    <property type="entry name" value="RhoGEF"/>
    <property type="match status" value="1"/>
</dbReference>
<dbReference type="InterPro" id="IPR011993">
    <property type="entry name" value="PH-like_dom_sf"/>
</dbReference>
<evidence type="ECO:0000259" key="13">
    <source>
        <dbReference type="PROSITE" id="PS50010"/>
    </source>
</evidence>
<dbReference type="STRING" id="70667.A0A183SI55"/>
<accession>A0A183SI55</accession>
<keyword evidence="9" id="KW-1133">Transmembrane helix</keyword>
<evidence type="ECO:0000313" key="16">
    <source>
        <dbReference type="EMBL" id="VDL90288.1"/>
    </source>
</evidence>
<dbReference type="InterPro" id="IPR036028">
    <property type="entry name" value="SH3-like_dom_sf"/>
</dbReference>
<dbReference type="InterPro" id="IPR001452">
    <property type="entry name" value="SH3_domain"/>
</dbReference>
<comment type="subcellular location">
    <subcellularLocation>
        <location evidence="1">Cytoplasm</location>
    </subcellularLocation>
</comment>
<feature type="region of interest" description="Disordered" evidence="8">
    <location>
        <begin position="1173"/>
        <end position="1192"/>
    </location>
</feature>
<keyword evidence="2 6" id="KW-0728">SH3 domain</keyword>
<evidence type="ECO:0000259" key="11">
    <source>
        <dbReference type="PROSITE" id="PS50003"/>
    </source>
</evidence>
<dbReference type="SUPFAM" id="SSF47473">
    <property type="entry name" value="EF-hand"/>
    <property type="match status" value="2"/>
</dbReference>
<dbReference type="Pfam" id="PF00018">
    <property type="entry name" value="SH3_1"/>
    <property type="match status" value="2"/>
</dbReference>
<dbReference type="SMART" id="SM00326">
    <property type="entry name" value="SH3"/>
    <property type="match status" value="4"/>
</dbReference>
<protein>
    <submittedName>
        <fullName evidence="18">Intersectin-1</fullName>
    </submittedName>
</protein>
<dbReference type="Proteomes" id="UP000275846">
    <property type="component" value="Unassembled WGS sequence"/>
</dbReference>
<dbReference type="Pfam" id="PF12763">
    <property type="entry name" value="EH"/>
    <property type="match status" value="2"/>
</dbReference>
<dbReference type="CDD" id="cd00160">
    <property type="entry name" value="RhoGEF"/>
    <property type="match status" value="1"/>
</dbReference>
<evidence type="ECO:0000256" key="3">
    <source>
        <dbReference type="ARBA" id="ARBA00022490"/>
    </source>
</evidence>
<name>A0A183SI55_SCHSO</name>
<dbReference type="Gene3D" id="1.10.238.10">
    <property type="entry name" value="EF-hand"/>
    <property type="match status" value="2"/>
</dbReference>
<evidence type="ECO:0000259" key="15">
    <source>
        <dbReference type="PROSITE" id="PS50222"/>
    </source>
</evidence>
<dbReference type="GO" id="GO:0005085">
    <property type="term" value="F:guanyl-nucleotide exchange factor activity"/>
    <property type="evidence" value="ECO:0007669"/>
    <property type="project" value="InterPro"/>
</dbReference>
<dbReference type="InterPro" id="IPR000261">
    <property type="entry name" value="EH_dom"/>
</dbReference>
<evidence type="ECO:0000313" key="18">
    <source>
        <dbReference type="WBParaSite" id="SSLN_0000403901-mRNA-1"/>
    </source>
</evidence>
<feature type="coiled-coil region" evidence="7">
    <location>
        <begin position="600"/>
        <end position="745"/>
    </location>
</feature>
<evidence type="ECO:0000256" key="9">
    <source>
        <dbReference type="SAM" id="Phobius"/>
    </source>
</evidence>
<evidence type="ECO:0000256" key="8">
    <source>
        <dbReference type="SAM" id="MobiDB-lite"/>
    </source>
</evidence>
<dbReference type="InterPro" id="IPR035899">
    <property type="entry name" value="DBL_dom_sf"/>
</dbReference>
<feature type="domain" description="SH3" evidence="10">
    <location>
        <begin position="899"/>
        <end position="959"/>
    </location>
</feature>
<feature type="domain" description="EF-hand" evidence="15">
    <location>
        <begin position="189"/>
        <end position="224"/>
    </location>
</feature>
<feature type="domain" description="SH3" evidence="10">
    <location>
        <begin position="791"/>
        <end position="854"/>
    </location>
</feature>
<dbReference type="Gene3D" id="2.30.29.30">
    <property type="entry name" value="Pleckstrin-homology domain (PH domain)/Phosphotyrosine-binding domain (PTB)"/>
    <property type="match status" value="1"/>
</dbReference>
<feature type="domain" description="DH" evidence="13">
    <location>
        <begin position="1304"/>
        <end position="1507"/>
    </location>
</feature>
<evidence type="ECO:0000256" key="6">
    <source>
        <dbReference type="PROSITE-ProRule" id="PRU00192"/>
    </source>
</evidence>
<dbReference type="GO" id="GO:0006897">
    <property type="term" value="P:endocytosis"/>
    <property type="evidence" value="ECO:0007669"/>
    <property type="project" value="UniProtKB-KW"/>
</dbReference>
<feature type="compositionally biased region" description="Basic and acidic residues" evidence="8">
    <location>
        <begin position="294"/>
        <end position="344"/>
    </location>
</feature>
<feature type="domain" description="EF-hand" evidence="15">
    <location>
        <begin position="52"/>
        <end position="87"/>
    </location>
</feature>
<dbReference type="PRINTS" id="PR00452">
    <property type="entry name" value="SH3DOMAIN"/>
</dbReference>
<keyword evidence="4" id="KW-0254">Endocytosis</keyword>
<evidence type="ECO:0000259" key="10">
    <source>
        <dbReference type="PROSITE" id="PS50002"/>
    </source>
</evidence>
<dbReference type="WBParaSite" id="SSLN_0000403901-mRNA-1">
    <property type="protein sequence ID" value="SSLN_0000403901-mRNA-1"/>
    <property type="gene ID" value="SSLN_0000403901"/>
</dbReference>
<feature type="domain" description="EH" evidence="14">
    <location>
        <begin position="20"/>
        <end position="105"/>
    </location>
</feature>
<dbReference type="Pfam" id="PF07850">
    <property type="entry name" value="Renin_r"/>
    <property type="match status" value="1"/>
</dbReference>
<keyword evidence="5" id="KW-0106">Calcium</keyword>
<evidence type="ECO:0000256" key="5">
    <source>
        <dbReference type="ARBA" id="ARBA00022837"/>
    </source>
</evidence>
<feature type="domain" description="SH3" evidence="10">
    <location>
        <begin position="1198"/>
        <end position="1259"/>
    </location>
</feature>
<dbReference type="GO" id="GO:0035025">
    <property type="term" value="P:positive regulation of Rho protein signal transduction"/>
    <property type="evidence" value="ECO:0007669"/>
    <property type="project" value="TreeGrafter"/>
</dbReference>
<dbReference type="SUPFAM" id="SSF50729">
    <property type="entry name" value="PH domain-like"/>
    <property type="match status" value="1"/>
</dbReference>
<proteinExistence type="predicted"/>
<feature type="domain" description="PH" evidence="11">
    <location>
        <begin position="1546"/>
        <end position="1717"/>
    </location>
</feature>
<dbReference type="CDD" id="cd00174">
    <property type="entry name" value="SH3"/>
    <property type="match status" value="3"/>
</dbReference>
<dbReference type="InterPro" id="IPR002048">
    <property type="entry name" value="EF_hand_dom"/>
</dbReference>
<feature type="domain" description="C2" evidence="12">
    <location>
        <begin position="1724"/>
        <end position="1844"/>
    </location>
</feature>
<dbReference type="CDD" id="cd00052">
    <property type="entry name" value="EH"/>
    <property type="match status" value="2"/>
</dbReference>
<dbReference type="PROSITE" id="PS50003">
    <property type="entry name" value="PH_DOMAIN"/>
    <property type="match status" value="1"/>
</dbReference>
<organism evidence="18">
    <name type="scientific">Schistocephalus solidus</name>
    <name type="common">Tapeworm</name>
    <dbReference type="NCBI Taxonomy" id="70667"/>
    <lineage>
        <taxon>Eukaryota</taxon>
        <taxon>Metazoa</taxon>
        <taxon>Spiralia</taxon>
        <taxon>Lophotrochozoa</taxon>
        <taxon>Platyhelminthes</taxon>
        <taxon>Cestoda</taxon>
        <taxon>Eucestoda</taxon>
        <taxon>Diphyllobothriidea</taxon>
        <taxon>Diphyllobothriidae</taxon>
        <taxon>Schistocephalus</taxon>
    </lineage>
</organism>
<dbReference type="Pfam" id="PF14604">
    <property type="entry name" value="SH3_9"/>
    <property type="match status" value="1"/>
</dbReference>
<sequence length="1943" mass="217890">MCRFRCLIGNWSSWIITLDDRKKHDDRFQSLRPVNGYITGEQARNFFTQSKLPNAVLAQIWSLADLTNDGKLDKREFSIAMALIKKCLEGNPLPPSIPPGFLQEPISLFLEPKKPLATETHTSQGSRLHSAKELVLIGVSPTNGSDSNEWSIPSHSRPKYRLQFNQNDRTKRGYLTGVEARGIFMSSHLPQSTLAYIWNLADIDKDGNLTCDEFCIAAYLIDQALAGRTLPPTLPPSLIPAQAQYNLRFFLFLHSHLCRPTVTQQSFEDKRMQNFLLGQAELDRRKQDLAEKLRQDEEARREQARLEAEKQEKQRLEQEMRRQKEAEKEAEHQRNLEAQRELRRQQATAAHIQALKEAQRQKALELEKARVEALIKERAAEAAALEQIRAFTYGNRGGAEIHVFDHQYLTTITIATTTSSGNSSSSSSSGCADFGLTISTAKTVVMHQTPPSTEYNAPRIHVNGGQLKNVETFAYLGSTLSRNTRIDDEVVQRISKASQTFGQLQASVWNRHGIHLNTKLKMYKAVALKTLLYEAETWTVYSNQARKLNHIHLSCLRRILKLRWEDRIPGKEVLEQTGILSIHAMLRQAKTHRASLLEAAANLAARRQALDMRLSEVQSEYEGHRRAILEMGNRRDALERENMDLSERVEAGRAELHRWQREHEQLSLRVTTSVDANQASEHHKTLVNDLRQLNDSKQQLEQQLNDLNSRETLEGQTLASHRRRAKELEKTHASLVSEVRALRTTLGDRQKAYREEQRRKAASMAATAAALTAQSVTANATPASSSAWPSGLTETYVALYSYTPSSSDELAFTVGDKILIHKDLREGVGDGWLHGEFNGKRGLVPATYVKLQSLQEIFPAAISDPFAPVLPSQNEPCDSTLVASTTGEQDHKRLSTTAAPLFTCIALYDFKGHLPGDLSLKVGEKVNILNEKDGWYEGVSLNTHQSGMFPANYVEKLPSTESSNLHATNGVEPVQTISAGLQEATAQPTFAVSATASTKTNQPEETAITVLDPPELAIVESAFTADGIGQLSLVAKQYVKVQRKSASGWWEGEIQPDPHQPSLFVLKLDFMPVSNRVSPPSSIRPQVAAPSQLHLPQRGVDAEDSGPLQDIRVRSSRRHTRRGLHTPTIKKVPVSYLGHADPRELISQRGQDRQIGWFPASCVRVVSSASKPLATNSRGKQPVSPTAVLPTPTITSTESKSLVQAKYAYKAAQPDELTFEENALIEVLNHEEEGWWRGRLTASGVEGLFPVNYVQPYSNAVVDGASAGQLDSPKATAASSSVPKPYARSVQLSFLEPRDDPKSQRLKAILEFIDTEHTYYLDLLEVKEIFYDELERRNVGTAVLNEIFGRWPALVMLSQAFYTELNERKPQLVSGESEIIGDIMFSHPHFFALDLYAAAVTCFFPQLPRCFTYRDFCAAQDASLLRLTNLCDEKPELAELIKDCERRTRSGVLPLASYFIKPVQRISKYKLLIEKILKYTSKEHPDWQNLQQSFQLASVVLDACNEAVRNRENVEQLLLLQERVIFTSAFPEITFFDQIAYLGSRCLILSGKLFKVKSGKELIVFLFNDMLFLTVPQSASSKDTIALPLRPSPKIRTKLKVYREPYYYEDMDIADVIGDRRSRKASRTNLRLQAGNYAASVSNLTNLDPERISNNSQLSPVQRTRSTSANFLAEPIPPNDLTFFVARSTDPSTRLHLRAASNNETENWISTLRQAQAQYQCAVENYKVKWSRDQNPQGSSFVAVLSVMVISASDLMLLGDGKKEIPSPFCNVSVCLRSRKTNVVLFRRSPTWNIGWKFPIGDVNRDVVTLTAYGRRDYQADEFLGRAEVPVSSIAQHTSTWQTTLPLLGVTSGSITVSFLLEFPKGGVADDVILITPNDPEVAKFLNLAPDIDPEYPVMFNIIFWLTLTLILSVWSVAHGIWNMDPGRDGILYRITPGRPKQD</sequence>
<dbReference type="GO" id="GO:0005509">
    <property type="term" value="F:calcium ion binding"/>
    <property type="evidence" value="ECO:0007669"/>
    <property type="project" value="InterPro"/>
</dbReference>
<dbReference type="SUPFAM" id="SSF48065">
    <property type="entry name" value="DBL homology domain (DH-domain)"/>
    <property type="match status" value="1"/>
</dbReference>
<dbReference type="Gene3D" id="1.20.900.10">
    <property type="entry name" value="Dbl homology (DH) domain"/>
    <property type="match status" value="1"/>
</dbReference>
<dbReference type="PROSITE" id="PS50222">
    <property type="entry name" value="EF_HAND_2"/>
    <property type="match status" value="2"/>
</dbReference>
<dbReference type="Gene3D" id="2.60.40.150">
    <property type="entry name" value="C2 domain"/>
    <property type="match status" value="1"/>
</dbReference>
<dbReference type="InterPro" id="IPR035892">
    <property type="entry name" value="C2_domain_sf"/>
</dbReference>
<dbReference type="GO" id="GO:0005737">
    <property type="term" value="C:cytoplasm"/>
    <property type="evidence" value="ECO:0007669"/>
    <property type="project" value="UniProtKB-SubCell"/>
</dbReference>
<dbReference type="CDD" id="cd06503">
    <property type="entry name" value="ATP-synt_Fo_b"/>
    <property type="match status" value="1"/>
</dbReference>
<dbReference type="SMART" id="SM00239">
    <property type="entry name" value="C2"/>
    <property type="match status" value="1"/>
</dbReference>
<keyword evidence="3" id="KW-0963">Cytoplasm</keyword>
<evidence type="ECO:0000259" key="12">
    <source>
        <dbReference type="PROSITE" id="PS50004"/>
    </source>
</evidence>
<evidence type="ECO:0000259" key="14">
    <source>
        <dbReference type="PROSITE" id="PS50031"/>
    </source>
</evidence>
<gene>
    <name evidence="16" type="ORF">SSLN_LOCUS3903</name>
</gene>
<dbReference type="SMART" id="SM00027">
    <property type="entry name" value="EH"/>
    <property type="match status" value="2"/>
</dbReference>
<dbReference type="Pfam" id="PF16652">
    <property type="entry name" value="PH_13"/>
    <property type="match status" value="1"/>
</dbReference>
<dbReference type="Gene3D" id="2.30.30.40">
    <property type="entry name" value="SH3 Domains"/>
    <property type="match status" value="4"/>
</dbReference>
<evidence type="ECO:0000256" key="7">
    <source>
        <dbReference type="SAM" id="Coils"/>
    </source>
</evidence>
<dbReference type="InterPro" id="IPR056780">
    <property type="entry name" value="Renin_r_C"/>
</dbReference>
<dbReference type="SMART" id="SM00054">
    <property type="entry name" value="EFh"/>
    <property type="match status" value="2"/>
</dbReference>
<feature type="region of interest" description="Disordered" evidence="8">
    <location>
        <begin position="294"/>
        <end position="345"/>
    </location>
</feature>
<evidence type="ECO:0000256" key="4">
    <source>
        <dbReference type="ARBA" id="ARBA00022583"/>
    </source>
</evidence>
<dbReference type="InterPro" id="IPR018247">
    <property type="entry name" value="EF_Hand_1_Ca_BS"/>
</dbReference>
<dbReference type="PROSITE" id="PS50004">
    <property type="entry name" value="C2"/>
    <property type="match status" value="1"/>
</dbReference>
<evidence type="ECO:0000256" key="1">
    <source>
        <dbReference type="ARBA" id="ARBA00004496"/>
    </source>
</evidence>
<keyword evidence="17" id="KW-1185">Reference proteome</keyword>
<dbReference type="SMART" id="SM00233">
    <property type="entry name" value="PH"/>
    <property type="match status" value="1"/>
</dbReference>
<keyword evidence="9" id="KW-0812">Transmembrane</keyword>
<evidence type="ECO:0000256" key="2">
    <source>
        <dbReference type="ARBA" id="ARBA00022443"/>
    </source>
</evidence>
<keyword evidence="9" id="KW-0472">Membrane</keyword>
<dbReference type="InterPro" id="IPR011992">
    <property type="entry name" value="EF-hand-dom_pair"/>
</dbReference>